<dbReference type="AlphaFoldDB" id="A0A8S1E9Y3"/>
<gene>
    <name evidence="1" type="ORF">CLODIP_2_CD00985</name>
</gene>
<protein>
    <submittedName>
        <fullName evidence="1">Uncharacterized protein</fullName>
    </submittedName>
</protein>
<keyword evidence="2" id="KW-1185">Reference proteome</keyword>
<accession>A0A8S1E9Y3</accession>
<sequence>MVQCQWLRFSSRRVVPISEFHPSKFVNVQEAVLARTWHEGNLLPGYALLGQNAGYFVDDNCMVRKTELTDLHIISGNANMWKLHQEGQELPGTAIQIGKTNRNEPLAIMTANCMAVLMEEIALEGLDGITLEGEPPSGSDGGGQWWISRCENSFGVKTKRRKMSSSSSCKSRGWTCTFPFPIPKLDLKEPLDAEETLIFIRNDPPVETVRNLCKALEVVANRRSFQKLRHKSVVMTSSGHSLPSGSPPQGEAVCASTKNRVVVRRIPTPFRSKRRAGLACLLPVPRETPGDQKLLSASVSAPMENLFEWQGPRKPFPPRLKCGVVAPDEVINSYLAAPSAGNATPRPDASSTTPLFLCRQLHLQHRAKALMKEPGSTLKTKKCLNLAFWQRCWRTTQLRCCCATSV</sequence>
<dbReference type="Proteomes" id="UP000494165">
    <property type="component" value="Unassembled WGS sequence"/>
</dbReference>
<evidence type="ECO:0000313" key="1">
    <source>
        <dbReference type="EMBL" id="CAB3387003.1"/>
    </source>
</evidence>
<evidence type="ECO:0000313" key="2">
    <source>
        <dbReference type="Proteomes" id="UP000494165"/>
    </source>
</evidence>
<dbReference type="OrthoDB" id="1925699at2759"/>
<reference evidence="1 2" key="1">
    <citation type="submission" date="2020-04" db="EMBL/GenBank/DDBJ databases">
        <authorList>
            <person name="Alioto T."/>
            <person name="Alioto T."/>
            <person name="Gomez Garrido J."/>
        </authorList>
    </citation>
    <scope>NUCLEOTIDE SEQUENCE [LARGE SCALE GENOMIC DNA]</scope>
</reference>
<dbReference type="EMBL" id="CADEPI010000527">
    <property type="protein sequence ID" value="CAB3387003.1"/>
    <property type="molecule type" value="Genomic_DNA"/>
</dbReference>
<organism evidence="1 2">
    <name type="scientific">Cloeon dipterum</name>
    <dbReference type="NCBI Taxonomy" id="197152"/>
    <lineage>
        <taxon>Eukaryota</taxon>
        <taxon>Metazoa</taxon>
        <taxon>Ecdysozoa</taxon>
        <taxon>Arthropoda</taxon>
        <taxon>Hexapoda</taxon>
        <taxon>Insecta</taxon>
        <taxon>Pterygota</taxon>
        <taxon>Palaeoptera</taxon>
        <taxon>Ephemeroptera</taxon>
        <taxon>Pisciforma</taxon>
        <taxon>Baetidae</taxon>
        <taxon>Cloeon</taxon>
    </lineage>
</organism>
<comment type="caution">
    <text evidence="1">The sequence shown here is derived from an EMBL/GenBank/DDBJ whole genome shotgun (WGS) entry which is preliminary data.</text>
</comment>
<name>A0A8S1E9Y3_9INSE</name>
<proteinExistence type="predicted"/>